<evidence type="ECO:0008006" key="4">
    <source>
        <dbReference type="Google" id="ProtNLM"/>
    </source>
</evidence>
<sequence length="581" mass="63432">MRRLILLVSLLICTQAARTQNLVLNPGFEQYRYCRDNSLYRAQFWFNWSHLTGLPSFGTGALGWYSPTLFSNSSPTQPSKHVLACNKGVFLPVQALALNSFTYDSSWYLPRNGQAYALIHTRYNSEVGPLAFHDAARTYLQAELAAPLRAGCTYRVTFYARLAWGLEFTTHIAPPIATDNLGAYFSDQPIIQSPAAPFIIAQPQVSSPPGVLITDTVGYTRVSGTFVAQGNERFLTLGNFRPDAATTTRQLWHSSRFGGASRYAIDDVSVEAVPPPGLALNLGPDLWLGSCANAATTIAAGPGFQSYRWNTGQTTASISVSQPGRYVVTADFGCGVVKDSVEVRRFDPARTPLLGLAAPPAPLCPGESVSISARAGFQQYQWADGPTGPVRTLTQPGRYRLSARTADGCLVQDSVLITALAPPSAPRLPADTLLCADALPLRLPVPPPPAAGLRYEWSAPGATATALPVAAAGTYTLTVRNRCLASTATVRVRVQDCAPLFPLPNIISPNGDGLNDYFQVRAATERPLVLRVFDRWGREVYRADQYRNDWPQRPPAAGLYYYLLTDTRYQRSYRGWLEVMP</sequence>
<accession>A0ABP8I4J9</accession>
<evidence type="ECO:0000256" key="1">
    <source>
        <dbReference type="SAM" id="SignalP"/>
    </source>
</evidence>
<evidence type="ECO:0000313" key="3">
    <source>
        <dbReference type="Proteomes" id="UP001501153"/>
    </source>
</evidence>
<dbReference type="RefSeq" id="WP_345234379.1">
    <property type="nucleotide sequence ID" value="NZ_BAABGZ010000013.1"/>
</dbReference>
<evidence type="ECO:0000313" key="2">
    <source>
        <dbReference type="EMBL" id="GAA4351251.1"/>
    </source>
</evidence>
<keyword evidence="1" id="KW-0732">Signal</keyword>
<organism evidence="2 3">
    <name type="scientific">Hymenobacter saemangeumensis</name>
    <dbReference type="NCBI Taxonomy" id="1084522"/>
    <lineage>
        <taxon>Bacteria</taxon>
        <taxon>Pseudomonadati</taxon>
        <taxon>Bacteroidota</taxon>
        <taxon>Cytophagia</taxon>
        <taxon>Cytophagales</taxon>
        <taxon>Hymenobacteraceae</taxon>
        <taxon>Hymenobacter</taxon>
    </lineage>
</organism>
<gene>
    <name evidence="2" type="ORF">GCM10023185_09750</name>
</gene>
<feature type="chain" id="PRO_5047084171" description="Gliding motility-associated C-terminal domain-containing protein" evidence="1">
    <location>
        <begin position="20"/>
        <end position="581"/>
    </location>
</feature>
<dbReference type="EMBL" id="BAABGZ010000013">
    <property type="protein sequence ID" value="GAA4351251.1"/>
    <property type="molecule type" value="Genomic_DNA"/>
</dbReference>
<feature type="signal peptide" evidence="1">
    <location>
        <begin position="1"/>
        <end position="19"/>
    </location>
</feature>
<dbReference type="Proteomes" id="UP001501153">
    <property type="component" value="Unassembled WGS sequence"/>
</dbReference>
<keyword evidence="3" id="KW-1185">Reference proteome</keyword>
<proteinExistence type="predicted"/>
<protein>
    <recommendedName>
        <fullName evidence="4">Gliding motility-associated C-terminal domain-containing protein</fullName>
    </recommendedName>
</protein>
<comment type="caution">
    <text evidence="2">The sequence shown here is derived from an EMBL/GenBank/DDBJ whole genome shotgun (WGS) entry which is preliminary data.</text>
</comment>
<name>A0ABP8I4J9_9BACT</name>
<dbReference type="Pfam" id="PF13585">
    <property type="entry name" value="CHU_C"/>
    <property type="match status" value="1"/>
</dbReference>
<reference evidence="3" key="1">
    <citation type="journal article" date="2019" name="Int. J. Syst. Evol. Microbiol.">
        <title>The Global Catalogue of Microorganisms (GCM) 10K type strain sequencing project: providing services to taxonomists for standard genome sequencing and annotation.</title>
        <authorList>
            <consortium name="The Broad Institute Genomics Platform"/>
            <consortium name="The Broad Institute Genome Sequencing Center for Infectious Disease"/>
            <person name="Wu L."/>
            <person name="Ma J."/>
        </authorList>
    </citation>
    <scope>NUCLEOTIDE SEQUENCE [LARGE SCALE GENOMIC DNA]</scope>
    <source>
        <strain evidence="3">JCM 17923</strain>
    </source>
</reference>